<reference evidence="1 2" key="1">
    <citation type="submission" date="2024-10" db="EMBL/GenBank/DDBJ databases">
        <title>Updated reference genomes for cyclostephanoid diatoms.</title>
        <authorList>
            <person name="Roberts W.R."/>
            <person name="Alverson A.J."/>
        </authorList>
    </citation>
    <scope>NUCLEOTIDE SEQUENCE [LARGE SCALE GENOMIC DNA]</scope>
    <source>
        <strain evidence="1 2">AJA232-27</strain>
    </source>
</reference>
<dbReference type="Proteomes" id="UP001530293">
    <property type="component" value="Unassembled WGS sequence"/>
</dbReference>
<accession>A0ABD3ML85</accession>
<organism evidence="1 2">
    <name type="scientific">Discostella pseudostelligera</name>
    <dbReference type="NCBI Taxonomy" id="259834"/>
    <lineage>
        <taxon>Eukaryota</taxon>
        <taxon>Sar</taxon>
        <taxon>Stramenopiles</taxon>
        <taxon>Ochrophyta</taxon>
        <taxon>Bacillariophyta</taxon>
        <taxon>Coscinodiscophyceae</taxon>
        <taxon>Thalassiosirophycidae</taxon>
        <taxon>Stephanodiscales</taxon>
        <taxon>Stephanodiscaceae</taxon>
        <taxon>Discostella</taxon>
    </lineage>
</organism>
<gene>
    <name evidence="1" type="ORF">ACHAWU_001656</name>
</gene>
<keyword evidence="2" id="KW-1185">Reference proteome</keyword>
<comment type="caution">
    <text evidence="1">The sequence shown here is derived from an EMBL/GenBank/DDBJ whole genome shotgun (WGS) entry which is preliminary data.</text>
</comment>
<protein>
    <submittedName>
        <fullName evidence="1">Uncharacterized protein</fullName>
    </submittedName>
</protein>
<dbReference type="EMBL" id="JALLBG020000131">
    <property type="protein sequence ID" value="KAL3762711.1"/>
    <property type="molecule type" value="Genomic_DNA"/>
</dbReference>
<name>A0ABD3ML85_9STRA</name>
<sequence>MNISSSALLISRGKSIIPSRRHHFPDTCGLKYQCKVFLSKGELGEFGSTYYVETVVKKETGESCYKATGEVVLQPKKVPRPDSKLLLPAHVESFGSV</sequence>
<proteinExistence type="predicted"/>
<dbReference type="AlphaFoldDB" id="A0ABD3ML85"/>
<evidence type="ECO:0000313" key="1">
    <source>
        <dbReference type="EMBL" id="KAL3762711.1"/>
    </source>
</evidence>
<evidence type="ECO:0000313" key="2">
    <source>
        <dbReference type="Proteomes" id="UP001530293"/>
    </source>
</evidence>